<accession>A0A5R9J2F0</accession>
<dbReference type="InterPro" id="IPR000182">
    <property type="entry name" value="GNAT_dom"/>
</dbReference>
<dbReference type="InterPro" id="IPR016181">
    <property type="entry name" value="Acyl_CoA_acyltransferase"/>
</dbReference>
<name>A0A5R9J2F0_9PROT</name>
<dbReference type="Pfam" id="PF00583">
    <property type="entry name" value="Acetyltransf_1"/>
    <property type="match status" value="1"/>
</dbReference>
<dbReference type="AlphaFoldDB" id="A0A5R9J2F0"/>
<dbReference type="OrthoDB" id="9787920at2"/>
<evidence type="ECO:0000313" key="2">
    <source>
        <dbReference type="EMBL" id="TLU70657.1"/>
    </source>
</evidence>
<evidence type="ECO:0000259" key="1">
    <source>
        <dbReference type="PROSITE" id="PS51186"/>
    </source>
</evidence>
<gene>
    <name evidence="2" type="ORF">FE263_20930</name>
</gene>
<reference evidence="2 3" key="1">
    <citation type="submission" date="2019-05" db="EMBL/GenBank/DDBJ databases">
        <authorList>
            <person name="Pankratov T."/>
            <person name="Grouzdev D."/>
        </authorList>
    </citation>
    <scope>NUCLEOTIDE SEQUENCE [LARGE SCALE GENOMIC DNA]</scope>
    <source>
        <strain evidence="2 3">KEBCLARHB70R</strain>
    </source>
</reference>
<dbReference type="GO" id="GO:0016747">
    <property type="term" value="F:acyltransferase activity, transferring groups other than amino-acyl groups"/>
    <property type="evidence" value="ECO:0007669"/>
    <property type="project" value="InterPro"/>
</dbReference>
<evidence type="ECO:0000313" key="3">
    <source>
        <dbReference type="Proteomes" id="UP000305654"/>
    </source>
</evidence>
<keyword evidence="2" id="KW-0808">Transferase</keyword>
<keyword evidence="3" id="KW-1185">Reference proteome</keyword>
<dbReference type="CDD" id="cd04301">
    <property type="entry name" value="NAT_SF"/>
    <property type="match status" value="1"/>
</dbReference>
<dbReference type="Proteomes" id="UP000305654">
    <property type="component" value="Unassembled WGS sequence"/>
</dbReference>
<protein>
    <submittedName>
        <fullName evidence="2">GNAT family N-acetyltransferase</fullName>
    </submittedName>
</protein>
<dbReference type="PROSITE" id="PS51186">
    <property type="entry name" value="GNAT"/>
    <property type="match status" value="1"/>
</dbReference>
<dbReference type="EMBL" id="VCDI01000012">
    <property type="protein sequence ID" value="TLU70657.1"/>
    <property type="molecule type" value="Genomic_DNA"/>
</dbReference>
<feature type="domain" description="N-acetyltransferase" evidence="1">
    <location>
        <begin position="1"/>
        <end position="142"/>
    </location>
</feature>
<comment type="caution">
    <text evidence="2">The sequence shown here is derived from an EMBL/GenBank/DDBJ whole genome shotgun (WGS) entry which is preliminary data.</text>
</comment>
<dbReference type="Gene3D" id="3.40.630.30">
    <property type="match status" value="1"/>
</dbReference>
<organism evidence="2 3">
    <name type="scientific">Lichenicoccus roseus</name>
    <dbReference type="NCBI Taxonomy" id="2683649"/>
    <lineage>
        <taxon>Bacteria</taxon>
        <taxon>Pseudomonadati</taxon>
        <taxon>Pseudomonadota</taxon>
        <taxon>Alphaproteobacteria</taxon>
        <taxon>Acetobacterales</taxon>
        <taxon>Acetobacteraceae</taxon>
        <taxon>Lichenicoccus</taxon>
    </lineage>
</organism>
<sequence>MVPTIELVEAPGPEIAAAIGVPLARLNDERVGHADRRTPLAVTLTPPGSEEVVGGLWGWTIRGYLYVDLLFVPETLRVSGVGRSLMHQAEQEAIRRGCHAAWLSTYSFQAPGFYQKLGYQVFGELPDYPPGHSSIFLSKRLVPKTA</sequence>
<dbReference type="SUPFAM" id="SSF55729">
    <property type="entry name" value="Acyl-CoA N-acyltransferases (Nat)"/>
    <property type="match status" value="1"/>
</dbReference>
<proteinExistence type="predicted"/>
<dbReference type="RefSeq" id="WP_138327991.1">
    <property type="nucleotide sequence ID" value="NZ_VCDI01000012.1"/>
</dbReference>